<gene>
    <name evidence="1" type="ORF">SEV965_LOCUS15899</name>
</gene>
<dbReference type="AlphaFoldDB" id="A0A814P7Q6"/>
<proteinExistence type="predicted"/>
<evidence type="ECO:0000313" key="1">
    <source>
        <dbReference type="EMBL" id="CAF1101614.1"/>
    </source>
</evidence>
<organism evidence="1 2">
    <name type="scientific">Rotaria sordida</name>
    <dbReference type="NCBI Taxonomy" id="392033"/>
    <lineage>
        <taxon>Eukaryota</taxon>
        <taxon>Metazoa</taxon>
        <taxon>Spiralia</taxon>
        <taxon>Gnathifera</taxon>
        <taxon>Rotifera</taxon>
        <taxon>Eurotatoria</taxon>
        <taxon>Bdelloidea</taxon>
        <taxon>Philodinida</taxon>
        <taxon>Philodinidae</taxon>
        <taxon>Rotaria</taxon>
    </lineage>
</organism>
<comment type="caution">
    <text evidence="1">The sequence shown here is derived from an EMBL/GenBank/DDBJ whole genome shotgun (WGS) entry which is preliminary data.</text>
</comment>
<evidence type="ECO:0000313" key="2">
    <source>
        <dbReference type="Proteomes" id="UP000663889"/>
    </source>
</evidence>
<protein>
    <submittedName>
        <fullName evidence="1">Uncharacterized protein</fullName>
    </submittedName>
</protein>
<name>A0A814P7Q6_9BILA</name>
<accession>A0A814P7Q6</accession>
<reference evidence="1" key="1">
    <citation type="submission" date="2021-02" db="EMBL/GenBank/DDBJ databases">
        <authorList>
            <person name="Nowell W R."/>
        </authorList>
    </citation>
    <scope>NUCLEOTIDE SEQUENCE</scope>
</reference>
<dbReference type="EMBL" id="CAJNOU010000849">
    <property type="protein sequence ID" value="CAF1101614.1"/>
    <property type="molecule type" value="Genomic_DNA"/>
</dbReference>
<sequence length="166" mass="18757">MLEYYYHVQQQIYELIDKLTQCWQLNNHTQYLFKDDLSTEQFILFPHGLYLRSTDSLVVTNDSTSILDLSSRKQPHSSLNIIRKRNNLSETEVNNESIGINNSSVSLLATTTISTNKSNLARLGILLAGKQAACNNNNANNYDGSTFTLIDSTEDEADSNISLFKQ</sequence>
<dbReference type="Proteomes" id="UP000663889">
    <property type="component" value="Unassembled WGS sequence"/>
</dbReference>